<keyword evidence="2" id="KW-1185">Reference proteome</keyword>
<reference evidence="1" key="2">
    <citation type="journal article" date="2023" name="Pathogens">
        <title>Pathological Features and Genomic Characterization of an Actinobacillus equuli subsp. equuli Bearing Unique Virulence-Associated Genes from an Adult Horse with Pleuropneumonia.</title>
        <authorList>
            <person name="Kamali M."/>
            <person name="Carossino M."/>
            <person name="Del Piero F."/>
            <person name="Peak L."/>
            <person name="Mitchell M.S."/>
            <person name="Willette J."/>
            <person name="Baker R."/>
            <person name="Li F."/>
            <person name="Kenez A."/>
            <person name="Balasuriya U.B.R."/>
            <person name="Go Y.Y."/>
        </authorList>
    </citation>
    <scope>NUCLEOTIDE SEQUENCE</scope>
    <source>
        <strain evidence="1">4524</strain>
    </source>
</reference>
<dbReference type="RefSeq" id="WP_275217128.1">
    <property type="nucleotide sequence ID" value="NZ_JAPHVQ010000001.1"/>
</dbReference>
<dbReference type="AlphaFoldDB" id="A0A9X4G3N9"/>
<comment type="caution">
    <text evidence="1">The sequence shown here is derived from an EMBL/GenBank/DDBJ whole genome shotgun (WGS) entry which is preliminary data.</text>
</comment>
<gene>
    <name evidence="1" type="ORF">OQ257_01395</name>
</gene>
<reference evidence="1" key="1">
    <citation type="submission" date="2022-11" db="EMBL/GenBank/DDBJ databases">
        <authorList>
            <person name="Kamali M."/>
            <person name="Peak L."/>
            <person name="Go Y.Y."/>
            <person name="Balasuriya U.B.R."/>
            <person name="Carossino M."/>
        </authorList>
    </citation>
    <scope>NUCLEOTIDE SEQUENCE</scope>
    <source>
        <strain evidence="1">4524</strain>
    </source>
</reference>
<evidence type="ECO:0000313" key="1">
    <source>
        <dbReference type="EMBL" id="MDE8033829.1"/>
    </source>
</evidence>
<evidence type="ECO:0000313" key="2">
    <source>
        <dbReference type="Proteomes" id="UP001142444"/>
    </source>
</evidence>
<accession>A0A9X4G3N9</accession>
<dbReference type="Proteomes" id="UP001142444">
    <property type="component" value="Unassembled WGS sequence"/>
</dbReference>
<proteinExistence type="predicted"/>
<name>A0A9X4G3N9_ACTEU</name>
<organism evidence="1 2">
    <name type="scientific">Actinobacillus equuli subsp. equuli</name>
    <dbReference type="NCBI Taxonomy" id="202947"/>
    <lineage>
        <taxon>Bacteria</taxon>
        <taxon>Pseudomonadati</taxon>
        <taxon>Pseudomonadota</taxon>
        <taxon>Gammaproteobacteria</taxon>
        <taxon>Pasteurellales</taxon>
        <taxon>Pasteurellaceae</taxon>
        <taxon>Actinobacillus</taxon>
    </lineage>
</organism>
<dbReference type="EMBL" id="JAPHVQ010000001">
    <property type="protein sequence ID" value="MDE8033829.1"/>
    <property type="molecule type" value="Genomic_DNA"/>
</dbReference>
<sequence length="228" mass="26624">MKSFAKLLKNTQKPSLIGVSENQAYRCFVWENVPENKTEISWQVKAEDNDFSWQQAVKFPENSTFVRSIPFQYIWRKYIFLPLSHSQAMSYRQILQVLRQELPIALEEVYFDYQLFPLPNDGLVRVLIYALRRNYANSLLIKPNTILDCELYCFVRGFNYLSTSELPQEERIYALKNKTFKLTAKAIEFSSDLTQANCDVSRLELEDSIKDPFLYLIALGASLWNGEG</sequence>
<protein>
    <submittedName>
        <fullName evidence="1">Pilus assembly protein PilM</fullName>
    </submittedName>
</protein>